<name>T1KZM5_TETUR</name>
<sequence length="179" mass="19920">MNFLLIVACFSLSSAAYGLEPPRKPCEKVEQHSDLVSVVSYNNANATSWQATPGKAMKVDFIFTAKENIGKIEQAIYAILDPKGGPGGKPLEVSYDKAEDACKFINSTSCVTEGIKKNKPYKMSLSFDVPVSVPKIALEVRFVVRESVNSKRLNRLQRMNWLKHPGKILLCYRLPVQVI</sequence>
<feature type="signal peptide" evidence="1">
    <location>
        <begin position="1"/>
        <end position="18"/>
    </location>
</feature>
<gene>
    <name evidence="2" type="primary">107368867</name>
</gene>
<dbReference type="EMBL" id="CAEY01000743">
    <property type="status" value="NOT_ANNOTATED_CDS"/>
    <property type="molecule type" value="Genomic_DNA"/>
</dbReference>
<organism evidence="2 3">
    <name type="scientific">Tetranychus urticae</name>
    <name type="common">Two-spotted spider mite</name>
    <dbReference type="NCBI Taxonomy" id="32264"/>
    <lineage>
        <taxon>Eukaryota</taxon>
        <taxon>Metazoa</taxon>
        <taxon>Ecdysozoa</taxon>
        <taxon>Arthropoda</taxon>
        <taxon>Chelicerata</taxon>
        <taxon>Arachnida</taxon>
        <taxon>Acari</taxon>
        <taxon>Acariformes</taxon>
        <taxon>Trombidiformes</taxon>
        <taxon>Prostigmata</taxon>
        <taxon>Eleutherengona</taxon>
        <taxon>Raphignathae</taxon>
        <taxon>Tetranychoidea</taxon>
        <taxon>Tetranychidae</taxon>
        <taxon>Tetranychus</taxon>
    </lineage>
</organism>
<dbReference type="AlphaFoldDB" id="T1KZM5"/>
<protein>
    <recommendedName>
        <fullName evidence="4">MD-2-related lipid-recognition domain-containing protein</fullName>
    </recommendedName>
</protein>
<keyword evidence="1" id="KW-0732">Signal</keyword>
<dbReference type="OrthoDB" id="6518351at2759"/>
<evidence type="ECO:0000313" key="3">
    <source>
        <dbReference type="Proteomes" id="UP000015104"/>
    </source>
</evidence>
<evidence type="ECO:0000256" key="1">
    <source>
        <dbReference type="SAM" id="SignalP"/>
    </source>
</evidence>
<dbReference type="Proteomes" id="UP000015104">
    <property type="component" value="Unassembled WGS sequence"/>
</dbReference>
<dbReference type="HOGENOM" id="CLU_1505373_0_0_1"/>
<reference evidence="2" key="2">
    <citation type="submission" date="2015-06" db="UniProtKB">
        <authorList>
            <consortium name="EnsemblMetazoa"/>
        </authorList>
    </citation>
    <scope>IDENTIFICATION</scope>
</reference>
<dbReference type="Gene3D" id="2.60.40.770">
    <property type="match status" value="1"/>
</dbReference>
<reference evidence="3" key="1">
    <citation type="submission" date="2011-08" db="EMBL/GenBank/DDBJ databases">
        <authorList>
            <person name="Rombauts S."/>
        </authorList>
    </citation>
    <scope>NUCLEOTIDE SEQUENCE</scope>
    <source>
        <strain evidence="3">London</strain>
    </source>
</reference>
<dbReference type="EnsemblMetazoa" id="tetur28g02130.1">
    <property type="protein sequence ID" value="tetur28g02130.1"/>
    <property type="gene ID" value="tetur28g02130"/>
</dbReference>
<feature type="chain" id="PRO_5004592064" description="MD-2-related lipid-recognition domain-containing protein" evidence="1">
    <location>
        <begin position="19"/>
        <end position="179"/>
    </location>
</feature>
<accession>T1KZM5</accession>
<evidence type="ECO:0000313" key="2">
    <source>
        <dbReference type="EnsemblMetazoa" id="tetur28g02130.1"/>
    </source>
</evidence>
<evidence type="ECO:0008006" key="4">
    <source>
        <dbReference type="Google" id="ProtNLM"/>
    </source>
</evidence>
<keyword evidence="3" id="KW-1185">Reference proteome</keyword>
<dbReference type="KEGG" id="tut:107368867"/>
<proteinExistence type="predicted"/>